<dbReference type="EC" id="2.1.1.-" evidence="6"/>
<reference evidence="8" key="1">
    <citation type="submission" date="2016-10" db="EMBL/GenBank/DDBJ databases">
        <authorList>
            <person name="Varghese N."/>
            <person name="Submissions S."/>
        </authorList>
    </citation>
    <scope>NUCLEOTIDE SEQUENCE [LARGE SCALE GENOMIC DNA]</scope>
    <source>
        <strain evidence="8">DSM 21368</strain>
    </source>
</reference>
<evidence type="ECO:0000256" key="3">
    <source>
        <dbReference type="ARBA" id="ARBA00022603"/>
    </source>
</evidence>
<dbReference type="HAMAP" id="MF_00074">
    <property type="entry name" value="16SrRNA_methyltr_G"/>
    <property type="match status" value="1"/>
</dbReference>
<dbReference type="Gene3D" id="3.40.50.150">
    <property type="entry name" value="Vaccinia Virus protein VP39"/>
    <property type="match status" value="1"/>
</dbReference>
<dbReference type="GO" id="GO:0070043">
    <property type="term" value="F:rRNA (guanine-N7-)-methyltransferase activity"/>
    <property type="evidence" value="ECO:0007669"/>
    <property type="project" value="UniProtKB-UniRule"/>
</dbReference>
<gene>
    <name evidence="6" type="primary">rsmG</name>
    <name evidence="7" type="ORF">SAMN04488554_2829</name>
</gene>
<comment type="similarity">
    <text evidence="6">Belongs to the methyltransferase superfamily. RNA methyltransferase RsmG family.</text>
</comment>
<evidence type="ECO:0000256" key="2">
    <source>
        <dbReference type="ARBA" id="ARBA00022552"/>
    </source>
</evidence>
<keyword evidence="3 6" id="KW-0489">Methyltransferase</keyword>
<comment type="subcellular location">
    <subcellularLocation>
        <location evidence="6">Cytoplasm</location>
    </subcellularLocation>
</comment>
<sequence>MWWFVPASEEGVTDEPEVVVDDPQSREILGLAWGGVAHFAEMLADEGELRGLIGPRELPRLWSRHVLNSAAVAQFLPEEGSLADVGTGAGLPGVVLALMRPELEVHLVEPMERRLAWLGEVVQELDLENVQLHHCRAEELHGRLRVSAVTARAVAALDKLARITLPLVAPGGTLLAQKGQRAADEVSRADRVLRRLGASDVRIHEVDLLGDGDVTRVVEVRTSS</sequence>
<proteinExistence type="inferred from homology"/>
<dbReference type="SUPFAM" id="SSF53335">
    <property type="entry name" value="S-adenosyl-L-methionine-dependent methyltransferases"/>
    <property type="match status" value="1"/>
</dbReference>
<keyword evidence="4 6" id="KW-0808">Transferase</keyword>
<feature type="binding site" evidence="6">
    <location>
        <begin position="137"/>
        <end position="138"/>
    </location>
    <ligand>
        <name>S-adenosyl-L-methionine</name>
        <dbReference type="ChEBI" id="CHEBI:59789"/>
    </ligand>
</feature>
<dbReference type="STRING" id="648782.SAMN04488554_2829"/>
<keyword evidence="5 6" id="KW-0949">S-adenosyl-L-methionine</keyword>
<comment type="caution">
    <text evidence="6">Lacks conserved residue(s) required for the propagation of feature annotation.</text>
</comment>
<dbReference type="EMBL" id="FNTX01000002">
    <property type="protein sequence ID" value="SEE76816.1"/>
    <property type="molecule type" value="Genomic_DNA"/>
</dbReference>
<evidence type="ECO:0000256" key="6">
    <source>
        <dbReference type="HAMAP-Rule" id="MF_00074"/>
    </source>
</evidence>
<dbReference type="OrthoDB" id="9808773at2"/>
<feature type="binding site" evidence="6">
    <location>
        <position position="152"/>
    </location>
    <ligand>
        <name>S-adenosyl-L-methionine</name>
        <dbReference type="ChEBI" id="CHEBI:59789"/>
    </ligand>
</feature>
<accession>A0A1H5LIE7</accession>
<evidence type="ECO:0000256" key="4">
    <source>
        <dbReference type="ARBA" id="ARBA00022679"/>
    </source>
</evidence>
<feature type="binding site" evidence="6">
    <location>
        <position position="91"/>
    </location>
    <ligand>
        <name>S-adenosyl-L-methionine</name>
        <dbReference type="ChEBI" id="CHEBI:59789"/>
    </ligand>
</feature>
<dbReference type="AlphaFoldDB" id="A0A1H5LIE7"/>
<organism evidence="7 8">
    <name type="scientific">Ruania alba</name>
    <dbReference type="NCBI Taxonomy" id="648782"/>
    <lineage>
        <taxon>Bacteria</taxon>
        <taxon>Bacillati</taxon>
        <taxon>Actinomycetota</taxon>
        <taxon>Actinomycetes</taxon>
        <taxon>Micrococcales</taxon>
        <taxon>Ruaniaceae</taxon>
        <taxon>Ruania</taxon>
    </lineage>
</organism>
<evidence type="ECO:0000313" key="8">
    <source>
        <dbReference type="Proteomes" id="UP000199220"/>
    </source>
</evidence>
<dbReference type="Pfam" id="PF02527">
    <property type="entry name" value="GidB"/>
    <property type="match status" value="1"/>
</dbReference>
<evidence type="ECO:0000256" key="5">
    <source>
        <dbReference type="ARBA" id="ARBA00022691"/>
    </source>
</evidence>
<evidence type="ECO:0000313" key="7">
    <source>
        <dbReference type="EMBL" id="SEE76816.1"/>
    </source>
</evidence>
<dbReference type="NCBIfam" id="TIGR00138">
    <property type="entry name" value="rsmG_gidB"/>
    <property type="match status" value="1"/>
</dbReference>
<dbReference type="PANTHER" id="PTHR31760">
    <property type="entry name" value="S-ADENOSYL-L-METHIONINE-DEPENDENT METHYLTRANSFERASES SUPERFAMILY PROTEIN"/>
    <property type="match status" value="1"/>
</dbReference>
<dbReference type="InterPro" id="IPR029063">
    <property type="entry name" value="SAM-dependent_MTases_sf"/>
</dbReference>
<evidence type="ECO:0000256" key="1">
    <source>
        <dbReference type="ARBA" id="ARBA00022490"/>
    </source>
</evidence>
<keyword evidence="2 6" id="KW-0698">rRNA processing</keyword>
<keyword evidence="8" id="KW-1185">Reference proteome</keyword>
<name>A0A1H5LIE7_9MICO</name>
<keyword evidence="1 6" id="KW-0963">Cytoplasm</keyword>
<dbReference type="InterPro" id="IPR003682">
    <property type="entry name" value="rRNA_ssu_MeTfrase_G"/>
</dbReference>
<feature type="binding site" evidence="6">
    <location>
        <position position="86"/>
    </location>
    <ligand>
        <name>S-adenosyl-L-methionine</name>
        <dbReference type="ChEBI" id="CHEBI:59789"/>
    </ligand>
</feature>
<dbReference type="Proteomes" id="UP000199220">
    <property type="component" value="Unassembled WGS sequence"/>
</dbReference>
<protein>
    <recommendedName>
        <fullName evidence="6">Ribosomal RNA small subunit methyltransferase G</fullName>
        <ecNumber evidence="6">2.1.1.-</ecNumber>
    </recommendedName>
    <alternativeName>
        <fullName evidence="6">16S rRNA 7-methylguanosine methyltransferase</fullName>
        <shortName evidence="6">16S rRNA m7G methyltransferase</shortName>
    </alternativeName>
</protein>
<dbReference type="GO" id="GO:0005829">
    <property type="term" value="C:cytosol"/>
    <property type="evidence" value="ECO:0007669"/>
    <property type="project" value="TreeGrafter"/>
</dbReference>
<dbReference type="PANTHER" id="PTHR31760:SF0">
    <property type="entry name" value="S-ADENOSYL-L-METHIONINE-DEPENDENT METHYLTRANSFERASES SUPERFAMILY PROTEIN"/>
    <property type="match status" value="1"/>
</dbReference>
<comment type="function">
    <text evidence="6">Specifically methylates the N7 position of a guanine in 16S rRNA.</text>
</comment>